<sequence>MRLTKFLCDKRSIAATTFMAAILTFFISNPAYAQTAPAAALNFAAQKVRTSSAAQTFTIRGSNLTGNVTVSTDPPFALSKDSVIYQQALTYDTTELISNQIVYVKFRPIATGNYADSITNVSAGADSKIIALSGTAVFGNRTQSGDRLDANNIITPNGDGRNDTWFIKNIDQYPNNSVKVMDKSGNVVYSKQGYTNDWGGTYNNGPLAQGTYYYIVDFGDNLGLIYRGFITIVRD</sequence>
<proteinExistence type="predicted"/>
<dbReference type="Proteomes" id="UP000462014">
    <property type="component" value="Unassembled WGS sequence"/>
</dbReference>
<gene>
    <name evidence="2" type="ORF">GO621_15620</name>
</gene>
<dbReference type="InterPro" id="IPR013783">
    <property type="entry name" value="Ig-like_fold"/>
</dbReference>
<dbReference type="InterPro" id="IPR026341">
    <property type="entry name" value="T9SS_type_B"/>
</dbReference>
<dbReference type="Pfam" id="PF13585">
    <property type="entry name" value="CHU_C"/>
    <property type="match status" value="1"/>
</dbReference>
<evidence type="ECO:0000313" key="2">
    <source>
        <dbReference type="EMBL" id="MVN22954.1"/>
    </source>
</evidence>
<feature type="chain" id="PRO_5029557360" evidence="1">
    <location>
        <begin position="34"/>
        <end position="235"/>
    </location>
</feature>
<protein>
    <submittedName>
        <fullName evidence="2">T9SS type B sorting domain-containing protein</fullName>
    </submittedName>
</protein>
<keyword evidence="3" id="KW-1185">Reference proteome</keyword>
<accession>A0A7K1T065</accession>
<organism evidence="2 3">
    <name type="scientific">Mucilaginibacter arboris</name>
    <dbReference type="NCBI Taxonomy" id="2682090"/>
    <lineage>
        <taxon>Bacteria</taxon>
        <taxon>Pseudomonadati</taxon>
        <taxon>Bacteroidota</taxon>
        <taxon>Sphingobacteriia</taxon>
        <taxon>Sphingobacteriales</taxon>
        <taxon>Sphingobacteriaceae</taxon>
        <taxon>Mucilaginibacter</taxon>
    </lineage>
</organism>
<feature type="signal peptide" evidence="1">
    <location>
        <begin position="1"/>
        <end position="33"/>
    </location>
</feature>
<dbReference type="Gene3D" id="2.60.40.10">
    <property type="entry name" value="Immunoglobulins"/>
    <property type="match status" value="1"/>
</dbReference>
<comment type="caution">
    <text evidence="2">The sequence shown here is derived from an EMBL/GenBank/DDBJ whole genome shotgun (WGS) entry which is preliminary data.</text>
</comment>
<dbReference type="RefSeq" id="WP_157568703.1">
    <property type="nucleotide sequence ID" value="NZ_WPIK01000015.1"/>
</dbReference>
<dbReference type="EMBL" id="WPIK01000015">
    <property type="protein sequence ID" value="MVN22954.1"/>
    <property type="molecule type" value="Genomic_DNA"/>
</dbReference>
<name>A0A7K1T065_9SPHI</name>
<evidence type="ECO:0000313" key="3">
    <source>
        <dbReference type="Proteomes" id="UP000462014"/>
    </source>
</evidence>
<evidence type="ECO:0000256" key="1">
    <source>
        <dbReference type="SAM" id="SignalP"/>
    </source>
</evidence>
<reference evidence="2 3" key="1">
    <citation type="submission" date="2019-12" db="EMBL/GenBank/DDBJ databases">
        <title>Mucilaginibacter sp. HMF7410 genome sequencing and assembly.</title>
        <authorList>
            <person name="Kang H."/>
            <person name="Cha I."/>
            <person name="Kim H."/>
            <person name="Joh K."/>
        </authorList>
    </citation>
    <scope>NUCLEOTIDE SEQUENCE [LARGE SCALE GENOMIC DNA]</scope>
    <source>
        <strain evidence="2 3">HMF7410</strain>
    </source>
</reference>
<keyword evidence="1" id="KW-0732">Signal</keyword>
<dbReference type="AlphaFoldDB" id="A0A7K1T065"/>
<dbReference type="NCBIfam" id="TIGR04131">
    <property type="entry name" value="Bac_Flav_CTERM"/>
    <property type="match status" value="1"/>
</dbReference>